<evidence type="ECO:0000313" key="4">
    <source>
        <dbReference type="Proteomes" id="UP000198688"/>
    </source>
</evidence>
<dbReference type="SUPFAM" id="SSF52402">
    <property type="entry name" value="Adenine nucleotide alpha hydrolases-like"/>
    <property type="match status" value="2"/>
</dbReference>
<gene>
    <name evidence="3" type="ORF">SAMN04489716_4379</name>
</gene>
<dbReference type="Gene3D" id="3.40.50.620">
    <property type="entry name" value="HUPs"/>
    <property type="match status" value="2"/>
</dbReference>
<accession>A0A1H2B6L2</accession>
<comment type="similarity">
    <text evidence="1">Belongs to the universal stress protein A family.</text>
</comment>
<protein>
    <submittedName>
        <fullName evidence="3">Nucleotide-binding universal stress protein, UspA family</fullName>
    </submittedName>
</protein>
<dbReference type="OrthoDB" id="3402850at2"/>
<dbReference type="GO" id="GO:0006508">
    <property type="term" value="P:proteolysis"/>
    <property type="evidence" value="ECO:0007669"/>
    <property type="project" value="InterPro"/>
</dbReference>
<dbReference type="RefSeq" id="WP_092546332.1">
    <property type="nucleotide sequence ID" value="NZ_BOMJ01000047.1"/>
</dbReference>
<dbReference type="SMR" id="A0A1H2B6L2"/>
<dbReference type="EMBL" id="LT629758">
    <property type="protein sequence ID" value="SDT53823.1"/>
    <property type="molecule type" value="Genomic_DNA"/>
</dbReference>
<dbReference type="GO" id="GO:0004197">
    <property type="term" value="F:cysteine-type endopeptidase activity"/>
    <property type="evidence" value="ECO:0007669"/>
    <property type="project" value="InterPro"/>
</dbReference>
<reference evidence="3 4" key="1">
    <citation type="submission" date="2016-10" db="EMBL/GenBank/DDBJ databases">
        <authorList>
            <person name="de Groot N.N."/>
        </authorList>
    </citation>
    <scope>NUCLEOTIDE SEQUENCE [LARGE SCALE GENOMIC DNA]</scope>
    <source>
        <strain evidence="3 4">DSM 43941</strain>
    </source>
</reference>
<organism evidence="3 4">
    <name type="scientific">Actinoplanes derwentensis</name>
    <dbReference type="NCBI Taxonomy" id="113562"/>
    <lineage>
        <taxon>Bacteria</taxon>
        <taxon>Bacillati</taxon>
        <taxon>Actinomycetota</taxon>
        <taxon>Actinomycetes</taxon>
        <taxon>Micromonosporales</taxon>
        <taxon>Micromonosporaceae</taxon>
        <taxon>Actinoplanes</taxon>
    </lineage>
</organism>
<dbReference type="Proteomes" id="UP000198688">
    <property type="component" value="Chromosome I"/>
</dbReference>
<dbReference type="InterPro" id="IPR014729">
    <property type="entry name" value="Rossmann-like_a/b/a_fold"/>
</dbReference>
<proteinExistence type="inferred from homology"/>
<name>A0A1H2B6L2_9ACTN</name>
<feature type="domain" description="Caspase family p20" evidence="2">
    <location>
        <begin position="173"/>
        <end position="289"/>
    </location>
</feature>
<dbReference type="STRING" id="113562.SAMN04489716_4379"/>
<evidence type="ECO:0000313" key="3">
    <source>
        <dbReference type="EMBL" id="SDT53823.1"/>
    </source>
</evidence>
<dbReference type="PANTHER" id="PTHR46268:SF6">
    <property type="entry name" value="UNIVERSAL STRESS PROTEIN UP12"/>
    <property type="match status" value="1"/>
</dbReference>
<dbReference type="InterPro" id="IPR006016">
    <property type="entry name" value="UspA"/>
</dbReference>
<dbReference type="PANTHER" id="PTHR46268">
    <property type="entry name" value="STRESS RESPONSE PROTEIN NHAX"/>
    <property type="match status" value="1"/>
</dbReference>
<dbReference type="PROSITE" id="PS50208">
    <property type="entry name" value="CASPASE_P20"/>
    <property type="match status" value="1"/>
</dbReference>
<evidence type="ECO:0000256" key="1">
    <source>
        <dbReference type="ARBA" id="ARBA00008791"/>
    </source>
</evidence>
<dbReference type="InterPro" id="IPR006015">
    <property type="entry name" value="Universal_stress_UspA"/>
</dbReference>
<sequence length="293" mass="30758">MRTPTIVVATDGAATGEATVQWAAREAARLDMSLRVVHVLDWDWNTARYQFDDGSFEMARSLAEKVTAAAAATARAAAPLVEVTEVTLIGNPAARLLDAAEAAELLVFGSRGHGGFAGLLLGGVSQRLATHAPCPVVVVRGRADTAEGPVAVGVDDSDTSDHVVSTAFAAADRRGTGLVAVRTYLPAVPLYYGYTVPAATIATPEQDTAERARLEEQLAPWRVKYPDVAVETLVSHDSAAGVLVGVSHGTQLVVVGSRGHGVIVGSMLGSTGLQLLHHADCPVYVDRPRKEHR</sequence>
<dbReference type="PRINTS" id="PR01438">
    <property type="entry name" value="UNVRSLSTRESS"/>
</dbReference>
<dbReference type="Pfam" id="PF00582">
    <property type="entry name" value="Usp"/>
    <property type="match status" value="2"/>
</dbReference>
<dbReference type="AlphaFoldDB" id="A0A1H2B6L2"/>
<dbReference type="InterPro" id="IPR001309">
    <property type="entry name" value="Pept_C14_p20"/>
</dbReference>
<keyword evidence="4" id="KW-1185">Reference proteome</keyword>
<evidence type="ECO:0000259" key="2">
    <source>
        <dbReference type="PROSITE" id="PS50208"/>
    </source>
</evidence>